<name>A0ABR7V7Y6_9FLAO</name>
<reference evidence="1 2" key="1">
    <citation type="submission" date="2020-05" db="EMBL/GenBank/DDBJ databases">
        <title>The draft genome sequence of Maribacter arenosus CAU 1321.</title>
        <authorList>
            <person name="Mu L."/>
        </authorList>
    </citation>
    <scope>NUCLEOTIDE SEQUENCE [LARGE SCALE GENOMIC DNA]</scope>
    <source>
        <strain evidence="1 2">CAU 1321</strain>
    </source>
</reference>
<evidence type="ECO:0000313" key="2">
    <source>
        <dbReference type="Proteomes" id="UP000598350"/>
    </source>
</evidence>
<accession>A0ABR7V7Y6</accession>
<comment type="caution">
    <text evidence="1">The sequence shown here is derived from an EMBL/GenBank/DDBJ whole genome shotgun (WGS) entry which is preliminary data.</text>
</comment>
<dbReference type="RefSeq" id="WP_188312903.1">
    <property type="nucleotide sequence ID" value="NZ_JABTCG010000001.1"/>
</dbReference>
<proteinExistence type="predicted"/>
<gene>
    <name evidence="1" type="ORF">HPE63_03890</name>
</gene>
<sequence>MTRSKQQAHPLTASYYQLIMKPRSILLVGILTILFFSCEKKGSDLIWAYISETQCTNEWDRFGLNSTEDNLVEYLKSHDIPIFDFNIEVYSAGPFCNACTCPSGRNIQVLIDADDFSKIEKLGFIK</sequence>
<organism evidence="1 2">
    <name type="scientific">Maribacter arenosus</name>
    <dbReference type="NCBI Taxonomy" id="1854708"/>
    <lineage>
        <taxon>Bacteria</taxon>
        <taxon>Pseudomonadati</taxon>
        <taxon>Bacteroidota</taxon>
        <taxon>Flavobacteriia</taxon>
        <taxon>Flavobacteriales</taxon>
        <taxon>Flavobacteriaceae</taxon>
        <taxon>Maribacter</taxon>
    </lineage>
</organism>
<dbReference type="Proteomes" id="UP000598350">
    <property type="component" value="Unassembled WGS sequence"/>
</dbReference>
<evidence type="ECO:0000313" key="1">
    <source>
        <dbReference type="EMBL" id="MBD0849799.1"/>
    </source>
</evidence>
<dbReference type="EMBL" id="JABTCG010000001">
    <property type="protein sequence ID" value="MBD0849799.1"/>
    <property type="molecule type" value="Genomic_DNA"/>
</dbReference>
<keyword evidence="2" id="KW-1185">Reference proteome</keyword>
<protein>
    <submittedName>
        <fullName evidence="1">Uncharacterized protein</fullName>
    </submittedName>
</protein>